<feature type="binding site" evidence="6">
    <location>
        <position position="377"/>
    </location>
    <ligand>
        <name>(S)-malate</name>
        <dbReference type="ChEBI" id="CHEBI:15589"/>
    </ligand>
</feature>
<dbReference type="GO" id="GO:0046872">
    <property type="term" value="F:metal ion binding"/>
    <property type="evidence" value="ECO:0007669"/>
    <property type="project" value="UniProtKB-KW"/>
</dbReference>
<feature type="domain" description="Malic enzyme NAD-binding" evidence="9">
    <location>
        <begin position="274"/>
        <end position="491"/>
    </location>
</feature>
<comment type="similarity">
    <text evidence="2 8">Belongs to the malic enzymes family.</text>
</comment>
<dbReference type="PRINTS" id="PR00072">
    <property type="entry name" value="MALOXRDTASE"/>
</dbReference>
<feature type="binding site" evidence="6">
    <location>
        <position position="422"/>
    </location>
    <ligand>
        <name>(S)-malate</name>
        <dbReference type="ChEBI" id="CHEBI:15589"/>
    </ligand>
</feature>
<dbReference type="SUPFAM" id="SSF53223">
    <property type="entry name" value="Aminoacid dehydrogenase-like, N-terminal domain"/>
    <property type="match status" value="1"/>
</dbReference>
<dbReference type="PANTHER" id="PTHR23406:SF27">
    <property type="entry name" value="NAD-DEPENDENT MALIC ENZYME, MITOCHONDRIAL"/>
    <property type="match status" value="1"/>
</dbReference>
<gene>
    <name evidence="11" type="ORF">GDO86_002521</name>
</gene>
<feature type="domain" description="Malic enzyme N-terminal" evidence="10">
    <location>
        <begin position="89"/>
        <end position="264"/>
    </location>
</feature>
<evidence type="ECO:0000256" key="5">
    <source>
        <dbReference type="PIRSR" id="PIRSR000106-1"/>
    </source>
</evidence>
<dbReference type="InterPro" id="IPR037062">
    <property type="entry name" value="Malic_N_dom_sf"/>
</dbReference>
<accession>A0A8T2KIP5</accession>
<dbReference type="Pfam" id="PF03949">
    <property type="entry name" value="Malic_M"/>
    <property type="match status" value="2"/>
</dbReference>
<dbReference type="PROSITE" id="PS00331">
    <property type="entry name" value="MALIC_ENZYMES"/>
    <property type="match status" value="1"/>
</dbReference>
<keyword evidence="12" id="KW-1185">Reference proteome</keyword>
<evidence type="ECO:0000256" key="6">
    <source>
        <dbReference type="PIRSR" id="PIRSR000106-2"/>
    </source>
</evidence>
<protein>
    <recommendedName>
        <fullName evidence="8">Malic enzyme</fullName>
    </recommendedName>
</protein>
<feature type="active site" description="Proton donor" evidence="5">
    <location>
        <position position="112"/>
    </location>
</feature>
<dbReference type="SMART" id="SM01274">
    <property type="entry name" value="malic"/>
    <property type="match status" value="1"/>
</dbReference>
<evidence type="ECO:0000256" key="2">
    <source>
        <dbReference type="ARBA" id="ARBA00008785"/>
    </source>
</evidence>
<feature type="binding site" evidence="7">
    <location>
        <position position="273"/>
    </location>
    <ligand>
        <name>a divalent metal cation</name>
        <dbReference type="ChEBI" id="CHEBI:60240"/>
    </ligand>
</feature>
<dbReference type="InterPro" id="IPR015884">
    <property type="entry name" value="Malic_enzyme_CS"/>
</dbReference>
<feature type="active site" description="Proton acceptor" evidence="5">
    <location>
        <position position="175"/>
    </location>
</feature>
<keyword evidence="3 7" id="KW-0479">Metal-binding</keyword>
<dbReference type="GO" id="GO:0006108">
    <property type="term" value="P:malate metabolic process"/>
    <property type="evidence" value="ECO:0007669"/>
    <property type="project" value="TreeGrafter"/>
</dbReference>
<proteinExistence type="inferred from homology"/>
<dbReference type="GO" id="GO:0004473">
    <property type="term" value="F:malate dehydrogenase (decarboxylating) (NADP+) activity"/>
    <property type="evidence" value="ECO:0007669"/>
    <property type="project" value="TreeGrafter"/>
</dbReference>
<dbReference type="Proteomes" id="UP000812440">
    <property type="component" value="Chromosome 1"/>
</dbReference>
<comment type="caution">
    <text evidence="11">The sequence shown here is derived from an EMBL/GenBank/DDBJ whole genome shotgun (WGS) entry which is preliminary data.</text>
</comment>
<dbReference type="Gene3D" id="3.40.50.720">
    <property type="entry name" value="NAD(P)-binding Rossmann-like Domain"/>
    <property type="match status" value="2"/>
</dbReference>
<dbReference type="PANTHER" id="PTHR23406">
    <property type="entry name" value="MALIC ENZYME-RELATED"/>
    <property type="match status" value="1"/>
</dbReference>
<dbReference type="CDD" id="cd05312">
    <property type="entry name" value="NAD_bind_1_malic_enz"/>
    <property type="match status" value="1"/>
</dbReference>
<dbReference type="GO" id="GO:0051287">
    <property type="term" value="F:NAD binding"/>
    <property type="evidence" value="ECO:0007669"/>
    <property type="project" value="InterPro"/>
</dbReference>
<dbReference type="InterPro" id="IPR036291">
    <property type="entry name" value="NAD(P)-bd_dom_sf"/>
</dbReference>
<dbReference type="InterPro" id="IPR012302">
    <property type="entry name" value="Malic_NAD-bd"/>
</dbReference>
<keyword evidence="4 8" id="KW-0560">Oxidoreductase</keyword>
<dbReference type="Gene3D" id="3.40.50.10380">
    <property type="entry name" value="Malic enzyme, N-terminal domain"/>
    <property type="match status" value="1"/>
</dbReference>
<feature type="binding site" evidence="7">
    <location>
        <position position="250"/>
    </location>
    <ligand>
        <name>a divalent metal cation</name>
        <dbReference type="ChEBI" id="CHEBI:60240"/>
    </ligand>
</feature>
<dbReference type="InterPro" id="IPR046346">
    <property type="entry name" value="Aminoacid_DH-like_N_sf"/>
</dbReference>
<dbReference type="EMBL" id="JAACNH010000001">
    <property type="protein sequence ID" value="KAG8456768.1"/>
    <property type="molecule type" value="Genomic_DNA"/>
</dbReference>
<dbReference type="GO" id="GO:0005739">
    <property type="term" value="C:mitochondrion"/>
    <property type="evidence" value="ECO:0007669"/>
    <property type="project" value="TreeGrafter"/>
</dbReference>
<evidence type="ECO:0000256" key="8">
    <source>
        <dbReference type="RuleBase" id="RU003426"/>
    </source>
</evidence>
<organism evidence="11 12">
    <name type="scientific">Hymenochirus boettgeri</name>
    <name type="common">Congo dwarf clawed frog</name>
    <dbReference type="NCBI Taxonomy" id="247094"/>
    <lineage>
        <taxon>Eukaryota</taxon>
        <taxon>Metazoa</taxon>
        <taxon>Chordata</taxon>
        <taxon>Craniata</taxon>
        <taxon>Vertebrata</taxon>
        <taxon>Euteleostomi</taxon>
        <taxon>Amphibia</taxon>
        <taxon>Batrachia</taxon>
        <taxon>Anura</taxon>
        <taxon>Pipoidea</taxon>
        <taxon>Pipidae</taxon>
        <taxon>Pipinae</taxon>
        <taxon>Hymenochirus</taxon>
    </lineage>
</organism>
<evidence type="ECO:0000259" key="9">
    <source>
        <dbReference type="SMART" id="SM00919"/>
    </source>
</evidence>
<feature type="binding site" evidence="7">
    <location>
        <position position="249"/>
    </location>
    <ligand>
        <name>a divalent metal cation</name>
        <dbReference type="ChEBI" id="CHEBI:60240"/>
    </ligand>
</feature>
<evidence type="ECO:0000313" key="11">
    <source>
        <dbReference type="EMBL" id="KAG8456768.1"/>
    </source>
</evidence>
<dbReference type="OrthoDB" id="5365701at2759"/>
<comment type="cofactor">
    <cofactor evidence="7">
        <name>Mg(2+)</name>
        <dbReference type="ChEBI" id="CHEBI:18420"/>
    </cofactor>
    <cofactor evidence="7">
        <name>Mn(2+)</name>
        <dbReference type="ChEBI" id="CHEBI:29035"/>
    </cofactor>
    <text evidence="7">Divalent metal cations. Prefers magnesium or manganese.</text>
</comment>
<sequence length="539" mass="60737">MWSRLQLLARPCLMRGRPVHTKEKGKALLLNPRTNKGMAFTLEERQILGLQGLLPPKIETQDIQAARFHRNLSKMDDPLGKYIYIMGIQERNEKLFYRILLDDIERLMPIVYTPTVGLACSQYGHIFRRPKGLYISILDRGHIRSILDNWPETDVKDNGTLDDPGSLWRMGISGKLCSYTRMSGIQATRKMALSRVIDVGTDNPTLLKDPFYMGLYQKRDRTQLYDDLIDEFMDAVTDRYGQNTLIQFEDFGNHNAFRFLRKYREKYCTFNDDIQGTASVALAGMLAAQKSIGKPITEHKILFLGAGEGRSEGIDGNQEAFAHPAPGQTVSSFLEAVKVLQPTAIIGVAGAGRLFTEDVIKAMGSINERPIIFALSNPTAKAECTAEEAYTLTEGRCLFASGSPFDTVTLRDGRSFKPGQGNNAYIFPGVALAVILSGVRHISDRVFLEAAKALAEQLSEAELEQGRLYPQLSNIREVSICIAVKVMEFVYRNGMAFQYPEPMDKNAYIRSKVWSTDYDSFLPEVYDWPDYASKPHRMF</sequence>
<dbReference type="FunFam" id="3.40.50.720:FF:000060">
    <property type="entry name" value="Malic enzyme"/>
    <property type="match status" value="1"/>
</dbReference>
<evidence type="ECO:0000256" key="7">
    <source>
        <dbReference type="PIRSR" id="PIRSR000106-3"/>
    </source>
</evidence>
<dbReference type="InterPro" id="IPR012301">
    <property type="entry name" value="Malic_N_dom"/>
</dbReference>
<dbReference type="InterPro" id="IPR001891">
    <property type="entry name" value="Malic_OxRdtase"/>
</dbReference>
<name>A0A8T2KIP5_9PIPI</name>
<evidence type="ECO:0000256" key="1">
    <source>
        <dbReference type="ARBA" id="ARBA00001936"/>
    </source>
</evidence>
<dbReference type="Pfam" id="PF00390">
    <property type="entry name" value="malic"/>
    <property type="match status" value="1"/>
</dbReference>
<evidence type="ECO:0000256" key="3">
    <source>
        <dbReference type="ARBA" id="ARBA00022723"/>
    </source>
</evidence>
<evidence type="ECO:0000256" key="4">
    <source>
        <dbReference type="ARBA" id="ARBA00023002"/>
    </source>
</evidence>
<reference evidence="11" key="1">
    <citation type="thesis" date="2020" institute="ProQuest LLC" country="789 East Eisenhower Parkway, Ann Arbor, MI, USA">
        <title>Comparative Genomics and Chromosome Evolution.</title>
        <authorList>
            <person name="Mudd A.B."/>
        </authorList>
    </citation>
    <scope>NUCLEOTIDE SEQUENCE</scope>
    <source>
        <strain evidence="11">Female2</strain>
        <tissue evidence="11">Blood</tissue>
    </source>
</reference>
<dbReference type="SMART" id="SM00919">
    <property type="entry name" value="Malic_M"/>
    <property type="match status" value="1"/>
</dbReference>
<evidence type="ECO:0000259" key="10">
    <source>
        <dbReference type="SMART" id="SM01274"/>
    </source>
</evidence>
<dbReference type="PIRSF" id="PIRSF000106">
    <property type="entry name" value="ME"/>
    <property type="match status" value="1"/>
</dbReference>
<dbReference type="AlphaFoldDB" id="A0A8T2KIP5"/>
<evidence type="ECO:0000313" key="12">
    <source>
        <dbReference type="Proteomes" id="UP000812440"/>
    </source>
</evidence>
<comment type="cofactor">
    <cofactor evidence="1">
        <name>Mn(2+)</name>
        <dbReference type="ChEBI" id="CHEBI:29035"/>
    </cofactor>
</comment>
<dbReference type="SUPFAM" id="SSF51735">
    <property type="entry name" value="NAD(P)-binding Rossmann-fold domains"/>
    <property type="match status" value="1"/>
</dbReference>